<dbReference type="SMART" id="SM00906">
    <property type="entry name" value="Fungal_trans"/>
    <property type="match status" value="1"/>
</dbReference>
<name>A0ABR1QU99_9PEZI</name>
<dbReference type="CDD" id="cd12148">
    <property type="entry name" value="fungal_TF_MHR"/>
    <property type="match status" value="1"/>
</dbReference>
<dbReference type="GeneID" id="92069779"/>
<dbReference type="InterPro" id="IPR001138">
    <property type="entry name" value="Zn2Cys6_DnaBD"/>
</dbReference>
<keyword evidence="2" id="KW-0805">Transcription regulation</keyword>
<evidence type="ECO:0000256" key="1">
    <source>
        <dbReference type="ARBA" id="ARBA00022723"/>
    </source>
</evidence>
<dbReference type="RefSeq" id="XP_066705610.1">
    <property type="nucleotide sequence ID" value="XM_066836717.1"/>
</dbReference>
<dbReference type="PANTHER" id="PTHR47840:SF1">
    <property type="entry name" value="ZN(II)2CYS6 TRANSCRIPTION FACTOR (EUROFUNG)"/>
    <property type="match status" value="1"/>
</dbReference>
<gene>
    <name evidence="7" type="ORF">PG986_000495</name>
</gene>
<keyword evidence="1" id="KW-0479">Metal-binding</keyword>
<dbReference type="InterPro" id="IPR036864">
    <property type="entry name" value="Zn2-C6_fun-type_DNA-bd_sf"/>
</dbReference>
<dbReference type="EMBL" id="JAQQWE010000001">
    <property type="protein sequence ID" value="KAK7966218.1"/>
    <property type="molecule type" value="Genomic_DNA"/>
</dbReference>
<dbReference type="Proteomes" id="UP001391051">
    <property type="component" value="Unassembled WGS sequence"/>
</dbReference>
<dbReference type="InterPro" id="IPR007219">
    <property type="entry name" value="XnlR_reg_dom"/>
</dbReference>
<proteinExistence type="predicted"/>
<reference evidence="7 8" key="1">
    <citation type="submission" date="2023-01" db="EMBL/GenBank/DDBJ databases">
        <title>Analysis of 21 Apiospora genomes using comparative genomics revels a genus with tremendous synthesis potential of carbohydrate active enzymes and secondary metabolites.</title>
        <authorList>
            <person name="Sorensen T."/>
        </authorList>
    </citation>
    <scope>NUCLEOTIDE SEQUENCE [LARGE SCALE GENOMIC DNA]</scope>
    <source>
        <strain evidence="7 8">CBS 24483</strain>
    </source>
</reference>
<evidence type="ECO:0000256" key="3">
    <source>
        <dbReference type="ARBA" id="ARBA00023163"/>
    </source>
</evidence>
<feature type="compositionally biased region" description="Polar residues" evidence="5">
    <location>
        <begin position="76"/>
        <end position="85"/>
    </location>
</feature>
<evidence type="ECO:0000259" key="6">
    <source>
        <dbReference type="PROSITE" id="PS50048"/>
    </source>
</evidence>
<organism evidence="7 8">
    <name type="scientific">Apiospora aurea</name>
    <dbReference type="NCBI Taxonomy" id="335848"/>
    <lineage>
        <taxon>Eukaryota</taxon>
        <taxon>Fungi</taxon>
        <taxon>Dikarya</taxon>
        <taxon>Ascomycota</taxon>
        <taxon>Pezizomycotina</taxon>
        <taxon>Sordariomycetes</taxon>
        <taxon>Xylariomycetidae</taxon>
        <taxon>Amphisphaeriales</taxon>
        <taxon>Apiosporaceae</taxon>
        <taxon>Apiospora</taxon>
    </lineage>
</organism>
<feature type="region of interest" description="Disordered" evidence="5">
    <location>
        <begin position="65"/>
        <end position="85"/>
    </location>
</feature>
<dbReference type="PROSITE" id="PS00463">
    <property type="entry name" value="ZN2_CY6_FUNGAL_1"/>
    <property type="match status" value="1"/>
</dbReference>
<protein>
    <recommendedName>
        <fullName evidence="6">Zn(2)-C6 fungal-type domain-containing protein</fullName>
    </recommendedName>
</protein>
<dbReference type="SUPFAM" id="SSF57701">
    <property type="entry name" value="Zn2/Cys6 DNA-binding domain"/>
    <property type="match status" value="1"/>
</dbReference>
<dbReference type="PANTHER" id="PTHR47840">
    <property type="entry name" value="ZN(II)2CYS6 TRANSCRIPTION FACTOR (EUROFUNG)-RELATED"/>
    <property type="match status" value="1"/>
</dbReference>
<keyword evidence="3" id="KW-0804">Transcription</keyword>
<evidence type="ECO:0000256" key="2">
    <source>
        <dbReference type="ARBA" id="ARBA00023015"/>
    </source>
</evidence>
<feature type="region of interest" description="Disordered" evidence="5">
    <location>
        <begin position="1"/>
        <end position="23"/>
    </location>
</feature>
<feature type="domain" description="Zn(2)-C6 fungal-type" evidence="6">
    <location>
        <begin position="31"/>
        <end position="64"/>
    </location>
</feature>
<evidence type="ECO:0000256" key="4">
    <source>
        <dbReference type="ARBA" id="ARBA00023242"/>
    </source>
</evidence>
<dbReference type="SMART" id="SM00066">
    <property type="entry name" value="GAL4"/>
    <property type="match status" value="1"/>
</dbReference>
<evidence type="ECO:0000313" key="8">
    <source>
        <dbReference type="Proteomes" id="UP001391051"/>
    </source>
</evidence>
<dbReference type="Pfam" id="PF00172">
    <property type="entry name" value="Zn_clus"/>
    <property type="match status" value="1"/>
</dbReference>
<sequence length="675" mass="74569">MTSNPAHPTAPVEEPERPLPKRRKIRKGTQSCWECKRRKVWCTYASPADSICDGCRSRRTKCVSQEFDDDGGTPQGAGQSVRQATSVDGYDLQRSIVHTQHDTARPKRSLGRDTAVTEGCPALLFSTSTPDNHGALFHALLEMWPTDNELELILSIPARRYVLCHGTVCKPYSHFFSDEMRTAPKAMLQLPPSGSNPVLIAKSLLLLSSWLQGIPSDHLATTGSRSRDEYYAYASRLVKAVSRLVTSDDELVTSIEGIECLMIESMHLNNGGHLRRAWFINREAMTIAHMLGLHQGDSSAATGCLDEAASRPRIDPDYMWLRLVLTDRYLSLMLGLPQGTLENVFATTKALAACADLERFERMPGVAAGLILQRNSVERLDLAYTRRIDKMPQEAAAWMPPQWWASDNPCSSATNDIGEDFQGSLRLVSQIAYHHLLIQLHLPYMLQQPSPTLVREYGYSKMIAAVASRAILAHFVAFRASEASTAYCRGIDFITFTASMTLCLAHIDCRRRRDGGDHVGASRSTAFHVLQHQRLSDRGLIERTLGIMDDMATRNKDVVAHKISKLLGPVLEIEGATAATATPQSQWTTERAHDTAPDVKLSVQIPYFGIIKIGHYPGVATAAEPGHVEPSLVSPCASPPRLAHPEAYLPSLFITSHHPGFEITAAHPATPDWQT</sequence>
<dbReference type="CDD" id="cd00067">
    <property type="entry name" value="GAL4"/>
    <property type="match status" value="1"/>
</dbReference>
<dbReference type="PROSITE" id="PS50048">
    <property type="entry name" value="ZN2_CY6_FUNGAL_2"/>
    <property type="match status" value="1"/>
</dbReference>
<evidence type="ECO:0000256" key="5">
    <source>
        <dbReference type="SAM" id="MobiDB-lite"/>
    </source>
</evidence>
<keyword evidence="4" id="KW-0539">Nucleus</keyword>
<accession>A0ABR1QU99</accession>
<evidence type="ECO:0000313" key="7">
    <source>
        <dbReference type="EMBL" id="KAK7966218.1"/>
    </source>
</evidence>
<keyword evidence="8" id="KW-1185">Reference proteome</keyword>
<dbReference type="Gene3D" id="4.10.240.10">
    <property type="entry name" value="Zn(2)-C6 fungal-type DNA-binding domain"/>
    <property type="match status" value="1"/>
</dbReference>
<comment type="caution">
    <text evidence="7">The sequence shown here is derived from an EMBL/GenBank/DDBJ whole genome shotgun (WGS) entry which is preliminary data.</text>
</comment>